<feature type="domain" description="Allophanate hydrolase C-terminal" evidence="3">
    <location>
        <begin position="543"/>
        <end position="660"/>
    </location>
</feature>
<accession>A0ABQ4A7W5</accession>
<dbReference type="Pfam" id="PF01425">
    <property type="entry name" value="Amidase"/>
    <property type="match status" value="2"/>
</dbReference>
<keyword evidence="5" id="KW-1185">Reference proteome</keyword>
<dbReference type="InterPro" id="IPR036928">
    <property type="entry name" value="AS_sf"/>
</dbReference>
<evidence type="ECO:0008006" key="6">
    <source>
        <dbReference type="Google" id="ProtNLM"/>
    </source>
</evidence>
<feature type="domain" description="Amidase" evidence="2">
    <location>
        <begin position="31"/>
        <end position="245"/>
    </location>
</feature>
<evidence type="ECO:0000313" key="5">
    <source>
        <dbReference type="Proteomes" id="UP000631312"/>
    </source>
</evidence>
<comment type="caution">
    <text evidence="4">The sequence shown here is derived from an EMBL/GenBank/DDBJ whole genome shotgun (WGS) entry which is preliminary data.</text>
</comment>
<evidence type="ECO:0000259" key="2">
    <source>
        <dbReference type="Pfam" id="PF01425"/>
    </source>
</evidence>
<gene>
    <name evidence="4" type="ORF">Alo02nite_00120</name>
</gene>
<feature type="region of interest" description="Disordered" evidence="1">
    <location>
        <begin position="502"/>
        <end position="537"/>
    </location>
</feature>
<evidence type="ECO:0000313" key="4">
    <source>
        <dbReference type="EMBL" id="GIE37114.1"/>
    </source>
</evidence>
<dbReference type="Proteomes" id="UP000631312">
    <property type="component" value="Unassembled WGS sequence"/>
</dbReference>
<protein>
    <recommendedName>
        <fullName evidence="6">Allophanate hydrolase</fullName>
    </recommendedName>
</protein>
<dbReference type="Pfam" id="PF21986">
    <property type="entry name" value="AH_C"/>
    <property type="match status" value="1"/>
</dbReference>
<dbReference type="Gene3D" id="3.10.490.10">
    <property type="entry name" value="Gamma-glutamyl cyclotransferase-like"/>
    <property type="match status" value="1"/>
</dbReference>
<feature type="compositionally biased region" description="Polar residues" evidence="1">
    <location>
        <begin position="270"/>
        <end position="307"/>
    </location>
</feature>
<dbReference type="PANTHER" id="PTHR11895:SF169">
    <property type="entry name" value="GLUTAMYL-TRNA(GLN) AMIDOTRANSFERASE"/>
    <property type="match status" value="1"/>
</dbReference>
<dbReference type="PANTHER" id="PTHR11895">
    <property type="entry name" value="TRANSAMIDASE"/>
    <property type="match status" value="1"/>
</dbReference>
<dbReference type="InterPro" id="IPR000120">
    <property type="entry name" value="Amidase"/>
</dbReference>
<feature type="compositionally biased region" description="Basic and acidic residues" evidence="1">
    <location>
        <begin position="503"/>
        <end position="512"/>
    </location>
</feature>
<dbReference type="EMBL" id="BOMP01000001">
    <property type="protein sequence ID" value="GIE37114.1"/>
    <property type="molecule type" value="Genomic_DNA"/>
</dbReference>
<feature type="region of interest" description="Disordered" evidence="1">
    <location>
        <begin position="270"/>
        <end position="315"/>
    </location>
</feature>
<feature type="domain" description="Amidase" evidence="2">
    <location>
        <begin position="281"/>
        <end position="491"/>
    </location>
</feature>
<evidence type="ECO:0000256" key="1">
    <source>
        <dbReference type="SAM" id="MobiDB-lite"/>
    </source>
</evidence>
<proteinExistence type="predicted"/>
<dbReference type="InterPro" id="IPR023631">
    <property type="entry name" value="Amidase_dom"/>
</dbReference>
<dbReference type="Gene3D" id="3.90.1300.10">
    <property type="entry name" value="Amidase signature (AS) domain"/>
    <property type="match status" value="2"/>
</dbReference>
<sequence length="667" mass="68838">MSTIDDVDVHAIVDAVLAAPVPDGVWISRFSAAELHEQARRVDPAAPLAGVTFAVKDNIDVAGLPTTAGCPDFAYTPDRDAPVVRRLRAAGAIVVGKTNLDQFATGLTGARSPYGAPESVFGGGLISGGSSSGSAVGVAAGTVDFSLGTDTAGSGRVPAALNGIVGIKPTRGLLSTLGVVPACRSLDCVSIFARDTALAARVMRVARGREPADPWSREGRRPATVRIREGRRPATVRIRIGLPGVLDFFGDSGQEKAFARFAEAVTARAQGTSATTEEPTAITRSTNATTEEPTAITRSTDATTEGPTTGEREAATSRAVANAGAEGIGAEATGIAEGFEVVGGVEIGALLEAGDLLYRGPWVAERLADLGDFLAAHPESVLPVTRRVLEGGLAFTAADAFRAQHRLRELRAAAERMWERIDVLALPTVGTTFTHAEIAGDPIGRNLVLGRYTQFANLLDMAAVTIPNGFAGDGRPASVTLFGPALSDDLLMELAHTLTGAAEAEKAGREAGETSGEAGETGRETGNAGGKAEETSGEADGMTVAVVGLHLSGEPRNGELRERGGTLQIVTRTAPCYRMYELPSGAPGLVRVADGGAAIEIELWRLPAAQVGGFLAGIPAPLSLGRLVLEDGAEVTGFLCEAYAVRGARDITASGGWRNHRSKGADS</sequence>
<organism evidence="4 5">
    <name type="scientific">Actinoplanes lobatus</name>
    <dbReference type="NCBI Taxonomy" id="113568"/>
    <lineage>
        <taxon>Bacteria</taxon>
        <taxon>Bacillati</taxon>
        <taxon>Actinomycetota</taxon>
        <taxon>Actinomycetes</taxon>
        <taxon>Micromonosporales</taxon>
        <taxon>Micromonosporaceae</taxon>
        <taxon>Actinoplanes</taxon>
    </lineage>
</organism>
<name>A0ABQ4A7W5_9ACTN</name>
<dbReference type="Gene3D" id="1.20.58.1700">
    <property type="match status" value="2"/>
</dbReference>
<evidence type="ECO:0000259" key="3">
    <source>
        <dbReference type="Pfam" id="PF21986"/>
    </source>
</evidence>
<reference evidence="4 5" key="1">
    <citation type="submission" date="2021-01" db="EMBL/GenBank/DDBJ databases">
        <title>Whole genome shotgun sequence of Actinoplanes lobatus NBRC 12513.</title>
        <authorList>
            <person name="Komaki H."/>
            <person name="Tamura T."/>
        </authorList>
    </citation>
    <scope>NUCLEOTIDE SEQUENCE [LARGE SCALE GENOMIC DNA]</scope>
    <source>
        <strain evidence="4 5">NBRC 12513</strain>
    </source>
</reference>
<dbReference type="InterPro" id="IPR053844">
    <property type="entry name" value="AH_C"/>
</dbReference>
<dbReference type="SUPFAM" id="SSF75304">
    <property type="entry name" value="Amidase signature (AS) enzymes"/>
    <property type="match status" value="1"/>
</dbReference>